<dbReference type="PANTHER" id="PTHR43527">
    <property type="entry name" value="4-DIPHOSPHOCYTIDYL-2-C-METHYL-D-ERYTHRITOL KINASE, CHLOROPLASTIC"/>
    <property type="match status" value="1"/>
</dbReference>
<proteinExistence type="inferred from homology"/>
<evidence type="ECO:0000313" key="9">
    <source>
        <dbReference type="Proteomes" id="UP000051017"/>
    </source>
</evidence>
<sequence>MNTHSKTSDNSSIMIDAPAKLTLSLRVTGVREDGFHLIDAEMVTLDLVDKVRITPNEDGLNFEGPFSSGISTDSSNLVRRALSLAGRSARVHIEKNIPSGGGLGGGSADAAAILNWAGFTDLETASRLGADIPFCMIGGRARVRGIGELIETLPPVQRKITLVIPPFGVSTPAVYRAWDDLARAGINTTSDQNDLQQAALVIEPRLLEWQDKIAQACGQAPVLAGSGATWWLDGAFLELAKDLPKATVVVTQTR</sequence>
<dbReference type="Gene3D" id="3.30.230.10">
    <property type="match status" value="1"/>
</dbReference>
<dbReference type="InterPro" id="IPR036554">
    <property type="entry name" value="GHMP_kinase_C_sf"/>
</dbReference>
<feature type="active site" evidence="6">
    <location>
        <position position="131"/>
    </location>
</feature>
<comment type="function">
    <text evidence="6">Catalyzes the phosphorylation of the position 2 hydroxy group of 4-diphosphocytidyl-2C-methyl-D-erythritol.</text>
</comment>
<dbReference type="GO" id="GO:0019288">
    <property type="term" value="P:isopentenyl diphosphate biosynthetic process, methylerythritol 4-phosphate pathway"/>
    <property type="evidence" value="ECO:0007669"/>
    <property type="project" value="UniProtKB-UniRule"/>
</dbReference>
<dbReference type="GO" id="GO:0005524">
    <property type="term" value="F:ATP binding"/>
    <property type="evidence" value="ECO:0007669"/>
    <property type="project" value="UniProtKB-UniRule"/>
</dbReference>
<comment type="similarity">
    <text evidence="6">Belongs to the GHMP kinase family. IspE subfamily.</text>
</comment>
<comment type="caution">
    <text evidence="8">The sequence shown here is derived from an EMBL/GenBank/DDBJ whole genome shotgun (WGS) entry which is preliminary data.</text>
</comment>
<dbReference type="AlphaFoldDB" id="A0A0R2QDD2"/>
<accession>A0A0R2QDD2</accession>
<keyword evidence="2 6" id="KW-0808">Transferase</keyword>
<dbReference type="EC" id="2.7.1.148" evidence="6"/>
<dbReference type="InterPro" id="IPR020568">
    <property type="entry name" value="Ribosomal_Su5_D2-typ_SF"/>
</dbReference>
<protein>
    <recommendedName>
        <fullName evidence="1 6">4-diphosphocytidyl-2-C-methyl-D-erythritol kinase</fullName>
        <shortName evidence="6">CMK</shortName>
        <ecNumber evidence="6">2.7.1.148</ecNumber>
    </recommendedName>
    <alternativeName>
        <fullName evidence="6">4-(cytidine-5'-diphospho)-2-C-methyl-D-erythritol kinase</fullName>
    </alternativeName>
</protein>
<feature type="domain" description="GHMP kinase N-terminal" evidence="7">
    <location>
        <begin position="77"/>
        <end position="117"/>
    </location>
</feature>
<dbReference type="InterPro" id="IPR014721">
    <property type="entry name" value="Ribsml_uS5_D2-typ_fold_subgr"/>
</dbReference>
<gene>
    <name evidence="6" type="primary">ispE</name>
    <name evidence="8" type="ORF">ABR75_05820</name>
</gene>
<dbReference type="SUPFAM" id="SSF54211">
    <property type="entry name" value="Ribosomal protein S5 domain 2-like"/>
    <property type="match status" value="1"/>
</dbReference>
<evidence type="ECO:0000313" key="8">
    <source>
        <dbReference type="EMBL" id="KRO47120.1"/>
    </source>
</evidence>
<dbReference type="GO" id="GO:0050515">
    <property type="term" value="F:4-(cytidine 5'-diphospho)-2-C-methyl-D-erythritol kinase activity"/>
    <property type="evidence" value="ECO:0007669"/>
    <property type="project" value="UniProtKB-UniRule"/>
</dbReference>
<evidence type="ECO:0000256" key="5">
    <source>
        <dbReference type="ARBA" id="ARBA00022840"/>
    </source>
</evidence>
<dbReference type="Pfam" id="PF00288">
    <property type="entry name" value="GHMP_kinases_N"/>
    <property type="match status" value="1"/>
</dbReference>
<feature type="active site" evidence="6">
    <location>
        <position position="20"/>
    </location>
</feature>
<evidence type="ECO:0000256" key="3">
    <source>
        <dbReference type="ARBA" id="ARBA00022741"/>
    </source>
</evidence>
<evidence type="ECO:0000259" key="7">
    <source>
        <dbReference type="Pfam" id="PF00288"/>
    </source>
</evidence>
<feature type="binding site" evidence="6">
    <location>
        <begin position="98"/>
        <end position="108"/>
    </location>
    <ligand>
        <name>ATP</name>
        <dbReference type="ChEBI" id="CHEBI:30616"/>
    </ligand>
</feature>
<comment type="pathway">
    <text evidence="6">Isoprenoid biosynthesis; isopentenyl diphosphate biosynthesis via DXP pathway; isopentenyl diphosphate from 1-deoxy-D-xylulose 5-phosphate: step 3/6.</text>
</comment>
<keyword evidence="6" id="KW-0414">Isoprene biosynthesis</keyword>
<evidence type="ECO:0000256" key="4">
    <source>
        <dbReference type="ARBA" id="ARBA00022777"/>
    </source>
</evidence>
<dbReference type="PANTHER" id="PTHR43527:SF2">
    <property type="entry name" value="4-DIPHOSPHOCYTIDYL-2-C-METHYL-D-ERYTHRITOL KINASE, CHLOROPLASTIC"/>
    <property type="match status" value="1"/>
</dbReference>
<dbReference type="SUPFAM" id="SSF55060">
    <property type="entry name" value="GHMP Kinase, C-terminal domain"/>
    <property type="match status" value="1"/>
</dbReference>
<keyword evidence="4 6" id="KW-0418">Kinase</keyword>
<dbReference type="PIRSF" id="PIRSF010376">
    <property type="entry name" value="IspE"/>
    <property type="match status" value="1"/>
</dbReference>
<dbReference type="InterPro" id="IPR004424">
    <property type="entry name" value="IspE"/>
</dbReference>
<dbReference type="UniPathway" id="UPA00056">
    <property type="reaction ID" value="UER00094"/>
</dbReference>
<evidence type="ECO:0000256" key="6">
    <source>
        <dbReference type="HAMAP-Rule" id="MF_00061"/>
    </source>
</evidence>
<keyword evidence="5 6" id="KW-0067">ATP-binding</keyword>
<dbReference type="InterPro" id="IPR006204">
    <property type="entry name" value="GHMP_kinase_N_dom"/>
</dbReference>
<dbReference type="Proteomes" id="UP000051017">
    <property type="component" value="Unassembled WGS sequence"/>
</dbReference>
<evidence type="ECO:0000256" key="2">
    <source>
        <dbReference type="ARBA" id="ARBA00022679"/>
    </source>
</evidence>
<name>A0A0R2QDD2_9ACTN</name>
<dbReference type="EMBL" id="LIBJ01000192">
    <property type="protein sequence ID" value="KRO47120.1"/>
    <property type="molecule type" value="Genomic_DNA"/>
</dbReference>
<dbReference type="Gene3D" id="3.30.70.890">
    <property type="entry name" value="GHMP kinase, C-terminal domain"/>
    <property type="match status" value="1"/>
</dbReference>
<evidence type="ECO:0000256" key="1">
    <source>
        <dbReference type="ARBA" id="ARBA00017473"/>
    </source>
</evidence>
<reference evidence="8 9" key="1">
    <citation type="submission" date="2015-10" db="EMBL/GenBank/DDBJ databases">
        <title>Metagenome-Assembled Genomes uncover a global brackish microbiome.</title>
        <authorList>
            <person name="Hugerth L.W."/>
            <person name="Larsson J."/>
            <person name="Alneberg J."/>
            <person name="Lindh M.V."/>
            <person name="Legrand C."/>
            <person name="Pinhassi J."/>
            <person name="Andersson A.F."/>
        </authorList>
    </citation>
    <scope>NUCLEOTIDE SEQUENCE [LARGE SCALE GENOMIC DNA]</scope>
    <source>
        <strain evidence="8">BACL6 MAG-120924-bin43</strain>
    </source>
</reference>
<comment type="catalytic activity">
    <reaction evidence="6">
        <text>4-CDP-2-C-methyl-D-erythritol + ATP = 4-CDP-2-C-methyl-D-erythritol 2-phosphate + ADP + H(+)</text>
        <dbReference type="Rhea" id="RHEA:18437"/>
        <dbReference type="ChEBI" id="CHEBI:15378"/>
        <dbReference type="ChEBI" id="CHEBI:30616"/>
        <dbReference type="ChEBI" id="CHEBI:57823"/>
        <dbReference type="ChEBI" id="CHEBI:57919"/>
        <dbReference type="ChEBI" id="CHEBI:456216"/>
        <dbReference type="EC" id="2.7.1.148"/>
    </reaction>
</comment>
<dbReference type="GO" id="GO:0016114">
    <property type="term" value="P:terpenoid biosynthetic process"/>
    <property type="evidence" value="ECO:0007669"/>
    <property type="project" value="InterPro"/>
</dbReference>
<keyword evidence="3 6" id="KW-0547">Nucleotide-binding</keyword>
<dbReference type="HAMAP" id="MF_00061">
    <property type="entry name" value="IspE"/>
    <property type="match status" value="1"/>
</dbReference>
<organism evidence="8 9">
    <name type="scientific">Acidimicrobiia bacterium BACL6 MAG-120924-bin43</name>
    <dbReference type="NCBI Taxonomy" id="1655583"/>
    <lineage>
        <taxon>Bacteria</taxon>
        <taxon>Bacillati</taxon>
        <taxon>Actinomycetota</taxon>
        <taxon>Acidimicrobiia</taxon>
        <taxon>acIV cluster</taxon>
    </lineage>
</organism>